<reference evidence="3 4" key="1">
    <citation type="submission" date="2014-08" db="EMBL/GenBank/DDBJ databases">
        <title>Whole genome shotgun sequence of Rhizobium rubi NBRC 13261.</title>
        <authorList>
            <person name="Katano-Makiyama Y."/>
            <person name="Hosoyama A."/>
            <person name="Hashimoto M."/>
            <person name="Hosoyama Y."/>
            <person name="Noguchi M."/>
            <person name="Tsuchikane K."/>
            <person name="Uohara A."/>
            <person name="Ohji S."/>
            <person name="Ichikawa N."/>
            <person name="Kimura A."/>
            <person name="Yamazoe A."/>
            <person name="Fujita N."/>
        </authorList>
    </citation>
    <scope>NUCLEOTIDE SEQUENCE [LARGE SCALE GENOMIC DNA]</scope>
    <source>
        <strain evidence="3 4">NBRC 13261</strain>
    </source>
</reference>
<sequence>MNYHHIADYTDAYSNGAHIVGADRWPAAWVEPAEEYRKTMLAAGRAKLGLAYGASERNALDLFLPEGTPRGLVVFIHGGYWKSLDRSYWSHFAQGCVARGFAVAMPSYDLCPDVRITEIIRQIGAAVTRAAEEVTGPIIITGHSAGGHLSARMVSAGTPLASAVLDRVEIAAPISGLHDLRPLMRSELNERLHIDEAEAIAESPALLRPVGHARLCAWVGGAERHEFLRQNALLANMWTGLGATTACYAEPNRHHFDVLDGLLDPDHALTRTLTDI</sequence>
<dbReference type="InterPro" id="IPR050300">
    <property type="entry name" value="GDXG_lipolytic_enzyme"/>
</dbReference>
<evidence type="ECO:0000313" key="3">
    <source>
        <dbReference type="EMBL" id="GAK69605.1"/>
    </source>
</evidence>
<dbReference type="AlphaFoldDB" id="A0A081CSF9"/>
<dbReference type="OrthoDB" id="9771666at2"/>
<dbReference type="PANTHER" id="PTHR48081">
    <property type="entry name" value="AB HYDROLASE SUPERFAMILY PROTEIN C4A8.06C"/>
    <property type="match status" value="1"/>
</dbReference>
<gene>
    <name evidence="3" type="ORF">RRU01S_07_01300</name>
</gene>
<evidence type="ECO:0000256" key="1">
    <source>
        <dbReference type="ARBA" id="ARBA00022801"/>
    </source>
</evidence>
<feature type="domain" description="BD-FAE-like" evidence="2">
    <location>
        <begin position="60"/>
        <end position="151"/>
    </location>
</feature>
<dbReference type="SUPFAM" id="SSF53474">
    <property type="entry name" value="alpha/beta-Hydrolases"/>
    <property type="match status" value="1"/>
</dbReference>
<dbReference type="EMBL" id="BBJU01000007">
    <property type="protein sequence ID" value="GAK69605.1"/>
    <property type="molecule type" value="Genomic_DNA"/>
</dbReference>
<evidence type="ECO:0000259" key="2">
    <source>
        <dbReference type="Pfam" id="PF20434"/>
    </source>
</evidence>
<dbReference type="InterPro" id="IPR029058">
    <property type="entry name" value="AB_hydrolase_fold"/>
</dbReference>
<proteinExistence type="predicted"/>
<dbReference type="PANTHER" id="PTHR48081:SF33">
    <property type="entry name" value="KYNURENINE FORMAMIDASE"/>
    <property type="match status" value="1"/>
</dbReference>
<dbReference type="InterPro" id="IPR049492">
    <property type="entry name" value="BD-FAE-like_dom"/>
</dbReference>
<dbReference type="Gene3D" id="3.40.50.1820">
    <property type="entry name" value="alpha/beta hydrolase"/>
    <property type="match status" value="1"/>
</dbReference>
<protein>
    <recommendedName>
        <fullName evidence="2">BD-FAE-like domain-containing protein</fullName>
    </recommendedName>
</protein>
<dbReference type="Pfam" id="PF20434">
    <property type="entry name" value="BD-FAE"/>
    <property type="match status" value="1"/>
</dbReference>
<comment type="caution">
    <text evidence="3">The sequence shown here is derived from an EMBL/GenBank/DDBJ whole genome shotgun (WGS) entry which is preliminary data.</text>
</comment>
<organism evidence="3 4">
    <name type="scientific">Agrobacterium rubi TR3 = NBRC 13261</name>
    <dbReference type="NCBI Taxonomy" id="1368415"/>
    <lineage>
        <taxon>Bacteria</taxon>
        <taxon>Pseudomonadati</taxon>
        <taxon>Pseudomonadota</taxon>
        <taxon>Alphaproteobacteria</taxon>
        <taxon>Hyphomicrobiales</taxon>
        <taxon>Rhizobiaceae</taxon>
        <taxon>Rhizobium/Agrobacterium group</taxon>
        <taxon>Agrobacterium</taxon>
    </lineage>
</organism>
<accession>A0A081CSF9</accession>
<dbReference type="Proteomes" id="UP000028701">
    <property type="component" value="Unassembled WGS sequence"/>
</dbReference>
<name>A0A081CSF9_9HYPH</name>
<evidence type="ECO:0000313" key="4">
    <source>
        <dbReference type="Proteomes" id="UP000028701"/>
    </source>
</evidence>
<keyword evidence="1" id="KW-0378">Hydrolase</keyword>
<dbReference type="RefSeq" id="WP_045229189.1">
    <property type="nucleotide sequence ID" value="NZ_BBJU01000007.1"/>
</dbReference>
<dbReference type="eggNOG" id="COG0657">
    <property type="taxonomic scope" value="Bacteria"/>
</dbReference>
<dbReference type="GO" id="GO:0016787">
    <property type="term" value="F:hydrolase activity"/>
    <property type="evidence" value="ECO:0007669"/>
    <property type="project" value="UniProtKB-KW"/>
</dbReference>